<dbReference type="Gene3D" id="3.20.20.80">
    <property type="entry name" value="Glycosidases"/>
    <property type="match status" value="2"/>
</dbReference>
<proteinExistence type="inferred from homology"/>
<dbReference type="CDD" id="cd11330">
    <property type="entry name" value="AmyAc_OligoGlu"/>
    <property type="match status" value="1"/>
</dbReference>
<accession>A0A9X1P1L1</accession>
<dbReference type="InterPro" id="IPR017853">
    <property type="entry name" value="GH"/>
</dbReference>
<evidence type="ECO:0000313" key="6">
    <source>
        <dbReference type="EMBL" id="MCE7028670.1"/>
    </source>
</evidence>
<name>A0A9X1P1L1_9HYPH</name>
<dbReference type="EMBL" id="JAJUWU010000010">
    <property type="protein sequence ID" value="MCE7028670.1"/>
    <property type="molecule type" value="Genomic_DNA"/>
</dbReference>
<organism evidence="6 7">
    <name type="scientific">Jiella avicenniae</name>
    <dbReference type="NCBI Taxonomy" id="2907202"/>
    <lineage>
        <taxon>Bacteria</taxon>
        <taxon>Pseudomonadati</taxon>
        <taxon>Pseudomonadota</taxon>
        <taxon>Alphaproteobacteria</taxon>
        <taxon>Hyphomicrobiales</taxon>
        <taxon>Aurantimonadaceae</taxon>
        <taxon>Jiella</taxon>
    </lineage>
</organism>
<dbReference type="InterPro" id="IPR006047">
    <property type="entry name" value="GH13_cat_dom"/>
</dbReference>
<comment type="caution">
    <text evidence="6">The sequence shown here is derived from an EMBL/GenBank/DDBJ whole genome shotgun (WGS) entry which is preliminary data.</text>
</comment>
<dbReference type="PANTHER" id="PTHR10357:SF179">
    <property type="entry name" value="NEUTRAL AND BASIC AMINO ACID TRANSPORT PROTEIN RBAT"/>
    <property type="match status" value="1"/>
</dbReference>
<keyword evidence="2" id="KW-0378">Hydrolase</keyword>
<dbReference type="Pfam" id="PF00128">
    <property type="entry name" value="Alpha-amylase"/>
    <property type="match status" value="1"/>
</dbReference>
<keyword evidence="3" id="KW-0326">Glycosidase</keyword>
<dbReference type="Proteomes" id="UP001139035">
    <property type="component" value="Unassembled WGS sequence"/>
</dbReference>
<dbReference type="FunFam" id="3.90.400.10:FF:000002">
    <property type="entry name" value="Sucrose isomerase"/>
    <property type="match status" value="1"/>
</dbReference>
<sequence length="577" mass="64401">MERDLDDGTNGFPTSSNAADLRREADWWRGCVLYQIYPRSFQDSNGDGIGDLAGITRRIAHVASLGVDAIWISPFMTSPMKDFGYDIANYRDVDPIFGTLDDFDALVAEAHRLGLKVIIDQVLSHTSSLHPWFVTSRSCRDNDKADWYVWADPRPDGTPPNNWLSVFGGTSWEWDSRRRQYYLHNFLASQPDLNFHNEAVRRALLDDVRFWLERGVDGFRLDTANFYFHDAALRDNPPLGEELRSEVMASRNQPYNFQDHVHDKNRPEVLTFFGELRALLDEYGAMAVGEVGERIRGVELMAEYTTGSDRLQMCYAFDFLSGNMPSPAAIRRTIERFEEAGPGGWACWAFSNHDVERHASRWTAGGRDTEKTLRLAAGILMTLRGSVCLYQGEELGLTEADIAYEDLVDPYGINFWPEVKGRDGCRTPMAWEAGEDHAGFSAARPWLPVPSEHAARAVDAMETDPGSLLHFYRRLIGFRRGHPALGRGAITFLDAPEGVLAFVRDVGSGEEGPGERLLCVFNLGEEPVRFDLPAGLDPQALDGHGFAGRREGAGIHLGDHDGFIGALSPGAHGFGRI</sequence>
<dbReference type="PANTHER" id="PTHR10357">
    <property type="entry name" value="ALPHA-AMYLASE FAMILY MEMBER"/>
    <property type="match status" value="1"/>
</dbReference>
<dbReference type="SUPFAM" id="SSF51011">
    <property type="entry name" value="Glycosyl hydrolase domain"/>
    <property type="match status" value="1"/>
</dbReference>
<dbReference type="GO" id="GO:0009313">
    <property type="term" value="P:oligosaccharide catabolic process"/>
    <property type="evidence" value="ECO:0007669"/>
    <property type="project" value="TreeGrafter"/>
</dbReference>
<gene>
    <name evidence="5" type="ORF">LZD57_06470</name>
    <name evidence="6" type="ORF">LZD57_11785</name>
</gene>
<reference evidence="6" key="1">
    <citation type="submission" date="2022-01" db="EMBL/GenBank/DDBJ databases">
        <title>Jiella avicenniae sp. nov., a novel endophytic bacterium isolated from bark of Avicennia marina.</title>
        <authorList>
            <person name="Tuo L."/>
        </authorList>
    </citation>
    <scope>NUCLEOTIDE SEQUENCE</scope>
    <source>
        <strain evidence="6">CBK1P-4</strain>
    </source>
</reference>
<evidence type="ECO:0000256" key="1">
    <source>
        <dbReference type="ARBA" id="ARBA00008061"/>
    </source>
</evidence>
<dbReference type="SUPFAM" id="SSF51445">
    <property type="entry name" value="(Trans)glycosidases"/>
    <property type="match status" value="1"/>
</dbReference>
<evidence type="ECO:0000256" key="2">
    <source>
        <dbReference type="ARBA" id="ARBA00022801"/>
    </source>
</evidence>
<feature type="domain" description="Glycosyl hydrolase family 13 catalytic" evidence="4">
    <location>
        <begin position="35"/>
        <end position="426"/>
    </location>
</feature>
<protein>
    <submittedName>
        <fullName evidence="6">Alpha-glucosidase family protein</fullName>
    </submittedName>
</protein>
<dbReference type="AlphaFoldDB" id="A0A9X1P1L1"/>
<evidence type="ECO:0000256" key="3">
    <source>
        <dbReference type="ARBA" id="ARBA00023295"/>
    </source>
</evidence>
<dbReference type="InterPro" id="IPR013780">
    <property type="entry name" value="Glyco_hydro_b"/>
</dbReference>
<dbReference type="Gene3D" id="3.90.400.10">
    <property type="entry name" value="Oligo-1,6-glucosidase, Domain 2"/>
    <property type="match status" value="1"/>
</dbReference>
<dbReference type="SMART" id="SM00642">
    <property type="entry name" value="Aamy"/>
    <property type="match status" value="1"/>
</dbReference>
<comment type="similarity">
    <text evidence="1">Belongs to the glycosyl hydrolase 13 family.</text>
</comment>
<evidence type="ECO:0000313" key="5">
    <source>
        <dbReference type="EMBL" id="MCE7027628.1"/>
    </source>
</evidence>
<evidence type="ECO:0000313" key="7">
    <source>
        <dbReference type="Proteomes" id="UP001139035"/>
    </source>
</evidence>
<dbReference type="EMBL" id="JAJUWU010000005">
    <property type="protein sequence ID" value="MCE7027628.1"/>
    <property type="molecule type" value="Genomic_DNA"/>
</dbReference>
<evidence type="ECO:0000259" key="4">
    <source>
        <dbReference type="SMART" id="SM00642"/>
    </source>
</evidence>
<dbReference type="Gene3D" id="2.60.40.1180">
    <property type="entry name" value="Golgi alpha-mannosidase II"/>
    <property type="match status" value="1"/>
</dbReference>
<dbReference type="InterPro" id="IPR045857">
    <property type="entry name" value="O16G_dom_2"/>
</dbReference>
<dbReference type="GO" id="GO:0004556">
    <property type="term" value="F:alpha-amylase activity"/>
    <property type="evidence" value="ECO:0007669"/>
    <property type="project" value="TreeGrafter"/>
</dbReference>
<keyword evidence="7" id="KW-1185">Reference proteome</keyword>